<dbReference type="PANTHER" id="PTHR35731">
    <property type="entry name" value="8-AMINO-7-OXONONANOATE SYNTHASE"/>
    <property type="match status" value="1"/>
</dbReference>
<evidence type="ECO:0000313" key="2">
    <source>
        <dbReference type="Proteomes" id="UP001293593"/>
    </source>
</evidence>
<reference evidence="1" key="1">
    <citation type="submission" date="2023-10" db="EMBL/GenBank/DDBJ databases">
        <title>Chromosome-level genome of the transformable northern wattle, Acacia crassicarpa.</title>
        <authorList>
            <person name="Massaro I."/>
            <person name="Sinha N.R."/>
            <person name="Poethig S."/>
            <person name="Leichty A.R."/>
        </authorList>
    </citation>
    <scope>NUCLEOTIDE SEQUENCE</scope>
    <source>
        <strain evidence="1">Acra3RX</strain>
        <tissue evidence="1">Leaf</tissue>
    </source>
</reference>
<organism evidence="1 2">
    <name type="scientific">Acacia crassicarpa</name>
    <name type="common">northern wattle</name>
    <dbReference type="NCBI Taxonomy" id="499986"/>
    <lineage>
        <taxon>Eukaryota</taxon>
        <taxon>Viridiplantae</taxon>
        <taxon>Streptophyta</taxon>
        <taxon>Embryophyta</taxon>
        <taxon>Tracheophyta</taxon>
        <taxon>Spermatophyta</taxon>
        <taxon>Magnoliopsida</taxon>
        <taxon>eudicotyledons</taxon>
        <taxon>Gunneridae</taxon>
        <taxon>Pentapetalae</taxon>
        <taxon>rosids</taxon>
        <taxon>fabids</taxon>
        <taxon>Fabales</taxon>
        <taxon>Fabaceae</taxon>
        <taxon>Caesalpinioideae</taxon>
        <taxon>mimosoid clade</taxon>
        <taxon>Acacieae</taxon>
        <taxon>Acacia</taxon>
    </lineage>
</organism>
<dbReference type="Proteomes" id="UP001293593">
    <property type="component" value="Unassembled WGS sequence"/>
</dbReference>
<dbReference type="PANTHER" id="PTHR35731:SF1">
    <property type="entry name" value="8-AMINO-7-OXONONANOATE SYNTHASE"/>
    <property type="match status" value="1"/>
</dbReference>
<comment type="caution">
    <text evidence="1">The sequence shown here is derived from an EMBL/GenBank/DDBJ whole genome shotgun (WGS) entry which is preliminary data.</text>
</comment>
<gene>
    <name evidence="1" type="ORF">QN277_025260</name>
</gene>
<dbReference type="AlphaFoldDB" id="A0AAE1KAS1"/>
<keyword evidence="2" id="KW-1185">Reference proteome</keyword>
<evidence type="ECO:0000313" key="1">
    <source>
        <dbReference type="EMBL" id="KAK4268640.1"/>
    </source>
</evidence>
<name>A0AAE1KAS1_9FABA</name>
<dbReference type="EMBL" id="JAWXYG010000007">
    <property type="protein sequence ID" value="KAK4268640.1"/>
    <property type="molecule type" value="Genomic_DNA"/>
</dbReference>
<accession>A0AAE1KAS1</accession>
<proteinExistence type="predicted"/>
<dbReference type="GO" id="GO:0009507">
    <property type="term" value="C:chloroplast"/>
    <property type="evidence" value="ECO:0007669"/>
    <property type="project" value="TreeGrafter"/>
</dbReference>
<protein>
    <submittedName>
        <fullName evidence="1">Uncharacterized protein</fullName>
    </submittedName>
</protein>
<sequence length="101" mass="11348">MGVTAINHSFTRMKDNTLYLARFSFTRSSISCLCSCKSNDSDPQSPLPPPEGDARSQELLARIAQLQTQKVRLTDYLDERSDYLTKFGEEAIAELDKIGED</sequence>